<proteinExistence type="predicted"/>
<evidence type="ECO:0000313" key="1">
    <source>
        <dbReference type="EMBL" id="KAF5860130.1"/>
    </source>
</evidence>
<keyword evidence="2" id="KW-1185">Reference proteome</keyword>
<dbReference type="EMBL" id="SPNV01000140">
    <property type="protein sequence ID" value="KAF5860130.1"/>
    <property type="molecule type" value="Genomic_DNA"/>
</dbReference>
<dbReference type="Proteomes" id="UP000541154">
    <property type="component" value="Unassembled WGS sequence"/>
</dbReference>
<name>A0A8H6E6M9_PETAA</name>
<accession>A0A8H6E6M9</accession>
<dbReference type="AlphaFoldDB" id="A0A8H6E6M9"/>
<evidence type="ECO:0000313" key="2">
    <source>
        <dbReference type="Proteomes" id="UP000541154"/>
    </source>
</evidence>
<dbReference type="InterPro" id="IPR052897">
    <property type="entry name" value="Sec-Metab_Biosynth_Hydrolase"/>
</dbReference>
<protein>
    <submittedName>
        <fullName evidence="1">Uncharacterized protein</fullName>
    </submittedName>
</protein>
<dbReference type="PANTHER" id="PTHR37017">
    <property type="entry name" value="AB HYDROLASE-1 DOMAIN-CONTAINING PROTEIN-RELATED"/>
    <property type="match status" value="1"/>
</dbReference>
<sequence length="90" mass="9906">MHSYGGQVGTDALVGLGAETRRQEGRPYVDRDPKTLLVGPAPGLEEKKVDACVAGLERWNGKCLYQGIHQCVWREIPVSYVYTTTDMAVP</sequence>
<organism evidence="1 2">
    <name type="scientific">Petromyces alliaceus</name>
    <name type="common">Aspergillus alliaceus</name>
    <dbReference type="NCBI Taxonomy" id="209559"/>
    <lineage>
        <taxon>Eukaryota</taxon>
        <taxon>Fungi</taxon>
        <taxon>Dikarya</taxon>
        <taxon>Ascomycota</taxon>
        <taxon>Pezizomycotina</taxon>
        <taxon>Eurotiomycetes</taxon>
        <taxon>Eurotiomycetidae</taxon>
        <taxon>Eurotiales</taxon>
        <taxon>Aspergillaceae</taxon>
        <taxon>Aspergillus</taxon>
        <taxon>Aspergillus subgen. Circumdati</taxon>
    </lineage>
</organism>
<gene>
    <name evidence="1" type="ORF">ETB97_001988</name>
</gene>
<dbReference type="PANTHER" id="PTHR37017:SF10">
    <property type="entry name" value="AB HYDROLASE-1 DOMAIN-CONTAINING PROTEIN"/>
    <property type="match status" value="1"/>
</dbReference>
<reference evidence="1 2" key="1">
    <citation type="submission" date="2019-04" db="EMBL/GenBank/DDBJ databases">
        <title>Aspergillus burnettii sp. nov., novel species from soil in southeast Queensland.</title>
        <authorList>
            <person name="Gilchrist C.L.M."/>
            <person name="Pitt J.I."/>
            <person name="Lange L."/>
            <person name="Lacey H.J."/>
            <person name="Vuong D."/>
            <person name="Midgley D.J."/>
            <person name="Greenfield P."/>
            <person name="Bradbury M."/>
            <person name="Lacey E."/>
            <person name="Busk P.K."/>
            <person name="Pilgaard B."/>
            <person name="Chooi Y.H."/>
            <person name="Piggott A.M."/>
        </authorList>
    </citation>
    <scope>NUCLEOTIDE SEQUENCE [LARGE SCALE GENOMIC DNA]</scope>
    <source>
        <strain evidence="1 2">FRR 5400</strain>
    </source>
</reference>
<comment type="caution">
    <text evidence="1">The sequence shown here is derived from an EMBL/GenBank/DDBJ whole genome shotgun (WGS) entry which is preliminary data.</text>
</comment>